<sequence length="263" mass="27971">MKIADRLLPPAGLRVLISGGAAGIGRVIAQGFHEVGAQVFVCDIDESALAKIRQELPGVEGIRADVSQATEVDQVVEQGVARLGGLDVLINNAGIAGPTGAVESLTEQAWEQTVSTNLNSQFYFLRKAVPHLKQSRQNPHVVVMSSVAGRLAYPFRTPYAATKWAVIGLMKSLANELGPDNVRVNAILPGVVEGERMSRVIAARADALGITTEQMQAQYVEKISLRRMVTAEDVAASVLYLSSPAAVNVTGQAISVDANVEYL</sequence>
<comment type="caution">
    <text evidence="3">The sequence shown here is derived from an EMBL/GenBank/DDBJ whole genome shotgun (WGS) entry which is preliminary data.</text>
</comment>
<gene>
    <name evidence="3" type="ORF">LMS43_12965</name>
</gene>
<protein>
    <submittedName>
        <fullName evidence="3">SDR family oxidoreductase</fullName>
    </submittedName>
</protein>
<keyword evidence="4" id="KW-1185">Reference proteome</keyword>
<dbReference type="Proteomes" id="UP001168613">
    <property type="component" value="Unassembled WGS sequence"/>
</dbReference>
<dbReference type="PANTHER" id="PTHR24321:SF15">
    <property type="entry name" value="OXIDOREDUCTASE UCPA"/>
    <property type="match status" value="1"/>
</dbReference>
<organism evidence="3 4">
    <name type="scientific">Alcaligenes endophyticus</name>
    <dbReference type="NCBI Taxonomy" id="1929088"/>
    <lineage>
        <taxon>Bacteria</taxon>
        <taxon>Pseudomonadati</taxon>
        <taxon>Pseudomonadota</taxon>
        <taxon>Betaproteobacteria</taxon>
        <taxon>Burkholderiales</taxon>
        <taxon>Alcaligenaceae</taxon>
        <taxon>Alcaligenes</taxon>
    </lineage>
</organism>
<dbReference type="PRINTS" id="PR00081">
    <property type="entry name" value="GDHRDH"/>
</dbReference>
<dbReference type="PRINTS" id="PR00080">
    <property type="entry name" value="SDRFAMILY"/>
</dbReference>
<dbReference type="RefSeq" id="WP_266123574.1">
    <property type="nucleotide sequence ID" value="NZ_JAJHNU010000004.1"/>
</dbReference>
<accession>A0ABT8ELM0</accession>
<dbReference type="Gene3D" id="3.40.50.720">
    <property type="entry name" value="NAD(P)-binding Rossmann-like Domain"/>
    <property type="match status" value="1"/>
</dbReference>
<dbReference type="PROSITE" id="PS00061">
    <property type="entry name" value="ADH_SHORT"/>
    <property type="match status" value="1"/>
</dbReference>
<proteinExistence type="inferred from homology"/>
<dbReference type="PANTHER" id="PTHR24321">
    <property type="entry name" value="DEHYDROGENASES, SHORT CHAIN"/>
    <property type="match status" value="1"/>
</dbReference>
<dbReference type="SUPFAM" id="SSF51735">
    <property type="entry name" value="NAD(P)-binding Rossmann-fold domains"/>
    <property type="match status" value="1"/>
</dbReference>
<dbReference type="EMBL" id="JAJHNU010000004">
    <property type="protein sequence ID" value="MDN4122198.1"/>
    <property type="molecule type" value="Genomic_DNA"/>
</dbReference>
<dbReference type="NCBIfam" id="NF009466">
    <property type="entry name" value="PRK12826.1-2"/>
    <property type="match status" value="1"/>
</dbReference>
<comment type="similarity">
    <text evidence="1">Belongs to the short-chain dehydrogenases/reductases (SDR) family.</text>
</comment>
<reference evidence="3" key="1">
    <citation type="submission" date="2021-11" db="EMBL/GenBank/DDBJ databases">
        <title>Draft genome sequence of Alcaligenes endophyticus type strain CCUG 75668T.</title>
        <authorList>
            <person name="Salva-Serra F."/>
            <person name="Duran R.E."/>
            <person name="Seeger M."/>
            <person name="Moore E.R.B."/>
            <person name="Jaen-Luchoro D."/>
        </authorList>
    </citation>
    <scope>NUCLEOTIDE SEQUENCE</scope>
    <source>
        <strain evidence="3">CCUG 75668</strain>
    </source>
</reference>
<evidence type="ECO:0000256" key="2">
    <source>
        <dbReference type="ARBA" id="ARBA00023002"/>
    </source>
</evidence>
<evidence type="ECO:0000313" key="4">
    <source>
        <dbReference type="Proteomes" id="UP001168613"/>
    </source>
</evidence>
<dbReference type="CDD" id="cd05233">
    <property type="entry name" value="SDR_c"/>
    <property type="match status" value="1"/>
</dbReference>
<dbReference type="InterPro" id="IPR020904">
    <property type="entry name" value="Sc_DH/Rdtase_CS"/>
</dbReference>
<dbReference type="InterPro" id="IPR036291">
    <property type="entry name" value="NAD(P)-bd_dom_sf"/>
</dbReference>
<evidence type="ECO:0000256" key="1">
    <source>
        <dbReference type="ARBA" id="ARBA00006484"/>
    </source>
</evidence>
<name>A0ABT8ELM0_9BURK</name>
<keyword evidence="2" id="KW-0560">Oxidoreductase</keyword>
<dbReference type="Pfam" id="PF13561">
    <property type="entry name" value="adh_short_C2"/>
    <property type="match status" value="1"/>
</dbReference>
<dbReference type="InterPro" id="IPR002347">
    <property type="entry name" value="SDR_fam"/>
</dbReference>
<evidence type="ECO:0000313" key="3">
    <source>
        <dbReference type="EMBL" id="MDN4122198.1"/>
    </source>
</evidence>